<keyword evidence="4 10" id="KW-0808">Transferase</keyword>
<dbReference type="SUPFAM" id="SSF52335">
    <property type="entry name" value="Methylglyoxal synthase-like"/>
    <property type="match status" value="1"/>
</dbReference>
<dbReference type="PROSITE" id="PS51855">
    <property type="entry name" value="MGS"/>
    <property type="match status" value="1"/>
</dbReference>
<evidence type="ECO:0000313" key="12">
    <source>
        <dbReference type="EMBL" id="MBI4727173.1"/>
    </source>
</evidence>
<comment type="caution">
    <text evidence="12">The sequence shown here is derived from an EMBL/GenBank/DDBJ whole genome shotgun (WGS) entry which is preliminary data.</text>
</comment>
<keyword evidence="5 10" id="KW-0658">Purine biosynthesis</keyword>
<dbReference type="InterPro" id="IPR024051">
    <property type="entry name" value="AICAR_Tfase_dup_dom_sf"/>
</dbReference>
<comment type="pathway">
    <text evidence="2 10">Purine metabolism; IMP biosynthesis via de novo pathway; 5-formamido-1-(5-phospho-D-ribosyl)imidazole-4-carboxamide from 5-amino-1-(5-phospho-D-ribosyl)imidazole-4-carboxamide (10-formyl THF route): step 1/1.</text>
</comment>
<dbReference type="Pfam" id="PF02142">
    <property type="entry name" value="MGS"/>
    <property type="match status" value="1"/>
</dbReference>
<dbReference type="GO" id="GO:0005829">
    <property type="term" value="C:cytosol"/>
    <property type="evidence" value="ECO:0007669"/>
    <property type="project" value="TreeGrafter"/>
</dbReference>
<dbReference type="Gene3D" id="3.40.140.20">
    <property type="match status" value="2"/>
</dbReference>
<comment type="similarity">
    <text evidence="3 10">Belongs to the PurH family.</text>
</comment>
<dbReference type="SMART" id="SM00798">
    <property type="entry name" value="AICARFT_IMPCHas"/>
    <property type="match status" value="1"/>
</dbReference>
<dbReference type="NCBIfam" id="TIGR00355">
    <property type="entry name" value="purH"/>
    <property type="match status" value="1"/>
</dbReference>
<comment type="pathway">
    <text evidence="1 10">Purine metabolism; IMP biosynthesis via de novo pathway; IMP from 5-formamido-1-(5-phospho-D-ribosyl)imidazole-4-carboxamide: step 1/1.</text>
</comment>
<dbReference type="Pfam" id="PF01808">
    <property type="entry name" value="AICARFT_IMPCHas"/>
    <property type="match status" value="1"/>
</dbReference>
<evidence type="ECO:0000256" key="4">
    <source>
        <dbReference type="ARBA" id="ARBA00022679"/>
    </source>
</evidence>
<keyword evidence="6 10" id="KW-0378">Hydrolase</keyword>
<dbReference type="SUPFAM" id="SSF53927">
    <property type="entry name" value="Cytidine deaminase-like"/>
    <property type="match status" value="1"/>
</dbReference>
<evidence type="ECO:0000256" key="10">
    <source>
        <dbReference type="HAMAP-Rule" id="MF_00139"/>
    </source>
</evidence>
<evidence type="ECO:0000256" key="5">
    <source>
        <dbReference type="ARBA" id="ARBA00022755"/>
    </source>
</evidence>
<dbReference type="EC" id="3.5.4.10" evidence="10"/>
<dbReference type="InterPro" id="IPR016193">
    <property type="entry name" value="Cytidine_deaminase-like"/>
</dbReference>
<dbReference type="EMBL" id="JACQXR010000107">
    <property type="protein sequence ID" value="MBI4727173.1"/>
    <property type="molecule type" value="Genomic_DNA"/>
</dbReference>
<dbReference type="PANTHER" id="PTHR11692:SF0">
    <property type="entry name" value="BIFUNCTIONAL PURINE BIOSYNTHESIS PROTEIN ATIC"/>
    <property type="match status" value="1"/>
</dbReference>
<dbReference type="HAMAP" id="MF_00139">
    <property type="entry name" value="PurH"/>
    <property type="match status" value="1"/>
</dbReference>
<evidence type="ECO:0000256" key="8">
    <source>
        <dbReference type="ARBA" id="ARBA00050488"/>
    </source>
</evidence>
<name>A0A933MKN7_UNCT6</name>
<evidence type="ECO:0000256" key="3">
    <source>
        <dbReference type="ARBA" id="ARBA00007667"/>
    </source>
</evidence>
<dbReference type="NCBIfam" id="NF002049">
    <property type="entry name" value="PRK00881.1"/>
    <property type="match status" value="1"/>
</dbReference>
<comment type="catalytic activity">
    <reaction evidence="9 10">
        <text>IMP + H2O = 5-formamido-1-(5-phospho-D-ribosyl)imidazole-4-carboxamide</text>
        <dbReference type="Rhea" id="RHEA:18445"/>
        <dbReference type="ChEBI" id="CHEBI:15377"/>
        <dbReference type="ChEBI" id="CHEBI:58053"/>
        <dbReference type="ChEBI" id="CHEBI:58467"/>
        <dbReference type="EC" id="3.5.4.10"/>
    </reaction>
</comment>
<dbReference type="InterPro" id="IPR036914">
    <property type="entry name" value="MGS-like_dom_sf"/>
</dbReference>
<evidence type="ECO:0000256" key="9">
    <source>
        <dbReference type="ARBA" id="ARBA00050687"/>
    </source>
</evidence>
<dbReference type="PIRSF" id="PIRSF000414">
    <property type="entry name" value="AICARFT_IMPCHas"/>
    <property type="match status" value="1"/>
</dbReference>
<sequence>MTTKRAIISVYDKTGIAEFAKKLSTAGYEIVSSGGTAKYLREQGLTVTDVAEVTGFPEMLDGRVKTLHPRIHAGILARRDVPDHLAKLKEHDILPVDLVVVNLYPFEATVAKPNVTDEEAIENIDIGGPSLIRAAAKNHKDVAVVTDPGQYQAVISELESSGQVSCETKRELAQKAFALTVGYDAAINNYFINGPAGTIHELPQQELPENISLNLKKSLPLRYGENPHQPAGFYLPVGTEPAFEQIHGKEISYNNILDMAAAWELVSEFSEPCCVIVKHTNPCGCACADNLKAAYLLARDGELPPSPISRFGGIIAVNRPLDKKTAEEITGPNSFYEAIAAPEFGDGVKEIFALRKGWGQNVRLVKMSGASGPDLAWRSAAGGWLVQQRDQMSIDETKFKQVTKNAPAPGPMEDLKFAFKVVKHVKSNAIAIVKDKQLIGMGAGQPNRLASVRLALQQAGERGKGAALASDGFFPFADNIKEAAAGGIAAIIQPGGSVKDEDVIKKAGELGLAMLLTGIRHFRH</sequence>
<gene>
    <name evidence="10 12" type="primary">purH</name>
    <name evidence="12" type="ORF">HY768_08140</name>
</gene>
<dbReference type="GO" id="GO:0003937">
    <property type="term" value="F:IMP cyclohydrolase activity"/>
    <property type="evidence" value="ECO:0007669"/>
    <property type="project" value="UniProtKB-UniRule"/>
</dbReference>
<reference evidence="12" key="1">
    <citation type="submission" date="2020-07" db="EMBL/GenBank/DDBJ databases">
        <title>Huge and variable diversity of episymbiotic CPR bacteria and DPANN archaea in groundwater ecosystems.</title>
        <authorList>
            <person name="He C.Y."/>
            <person name="Keren R."/>
            <person name="Whittaker M."/>
            <person name="Farag I.F."/>
            <person name="Doudna J."/>
            <person name="Cate J.H.D."/>
            <person name="Banfield J.F."/>
        </authorList>
    </citation>
    <scope>NUCLEOTIDE SEQUENCE</scope>
    <source>
        <strain evidence="12">NC_groundwater_1520_Pr4_B-0.1um_53_5</strain>
    </source>
</reference>
<comment type="domain">
    <text evidence="10">The IMP cyclohydrolase activity resides in the N-terminal region.</text>
</comment>
<dbReference type="FunFam" id="3.40.50.1380:FF:000001">
    <property type="entry name" value="Bifunctional purine biosynthesis protein PurH"/>
    <property type="match status" value="1"/>
</dbReference>
<dbReference type="AlphaFoldDB" id="A0A933MKN7"/>
<keyword evidence="7 10" id="KW-0511">Multifunctional enzyme</keyword>
<evidence type="ECO:0000256" key="7">
    <source>
        <dbReference type="ARBA" id="ARBA00023268"/>
    </source>
</evidence>
<evidence type="ECO:0000313" key="13">
    <source>
        <dbReference type="Proteomes" id="UP000736328"/>
    </source>
</evidence>
<dbReference type="InterPro" id="IPR011607">
    <property type="entry name" value="MGS-like_dom"/>
</dbReference>
<dbReference type="GO" id="GO:0006189">
    <property type="term" value="P:'de novo' IMP biosynthetic process"/>
    <property type="evidence" value="ECO:0007669"/>
    <property type="project" value="UniProtKB-UniRule"/>
</dbReference>
<evidence type="ECO:0000256" key="6">
    <source>
        <dbReference type="ARBA" id="ARBA00022801"/>
    </source>
</evidence>
<dbReference type="Proteomes" id="UP000736328">
    <property type="component" value="Unassembled WGS sequence"/>
</dbReference>
<proteinExistence type="inferred from homology"/>
<dbReference type="SMART" id="SM00851">
    <property type="entry name" value="MGS"/>
    <property type="match status" value="1"/>
</dbReference>
<dbReference type="FunFam" id="3.40.140.20:FF:000001">
    <property type="entry name" value="Bifunctional purine biosynthesis protein PurH"/>
    <property type="match status" value="1"/>
</dbReference>
<evidence type="ECO:0000256" key="2">
    <source>
        <dbReference type="ARBA" id="ARBA00004954"/>
    </source>
</evidence>
<accession>A0A933MKN7</accession>
<evidence type="ECO:0000259" key="11">
    <source>
        <dbReference type="PROSITE" id="PS51855"/>
    </source>
</evidence>
<dbReference type="InterPro" id="IPR002695">
    <property type="entry name" value="PurH-like"/>
</dbReference>
<dbReference type="EC" id="2.1.2.3" evidence="10"/>
<evidence type="ECO:0000256" key="1">
    <source>
        <dbReference type="ARBA" id="ARBA00004844"/>
    </source>
</evidence>
<organism evidence="12 13">
    <name type="scientific">candidate division TA06 bacterium</name>
    <dbReference type="NCBI Taxonomy" id="2250710"/>
    <lineage>
        <taxon>Bacteria</taxon>
        <taxon>Bacteria division TA06</taxon>
    </lineage>
</organism>
<protein>
    <recommendedName>
        <fullName evidence="10">Bifunctional purine biosynthesis protein PurH</fullName>
    </recommendedName>
    <domain>
        <recommendedName>
            <fullName evidence="10">Phosphoribosylaminoimidazolecarboxamide formyltransferase</fullName>
            <ecNumber evidence="10">2.1.2.3</ecNumber>
        </recommendedName>
        <alternativeName>
            <fullName evidence="10">AICAR transformylase</fullName>
        </alternativeName>
    </domain>
    <domain>
        <recommendedName>
            <fullName evidence="10">IMP cyclohydrolase</fullName>
            <ecNumber evidence="10">3.5.4.10</ecNumber>
        </recommendedName>
        <alternativeName>
            <fullName evidence="10">ATIC</fullName>
        </alternativeName>
        <alternativeName>
            <fullName evidence="10">IMP synthase</fullName>
        </alternativeName>
        <alternativeName>
            <fullName evidence="10">Inosinicase</fullName>
        </alternativeName>
    </domain>
</protein>
<dbReference type="PANTHER" id="PTHR11692">
    <property type="entry name" value="BIFUNCTIONAL PURINE BIOSYNTHESIS PROTEIN PURH"/>
    <property type="match status" value="1"/>
</dbReference>
<dbReference type="CDD" id="cd01421">
    <property type="entry name" value="IMPCH"/>
    <property type="match status" value="1"/>
</dbReference>
<dbReference type="Gene3D" id="3.40.50.1380">
    <property type="entry name" value="Methylglyoxal synthase-like domain"/>
    <property type="match status" value="1"/>
</dbReference>
<feature type="domain" description="MGS-like" evidence="11">
    <location>
        <begin position="1"/>
        <end position="146"/>
    </location>
</feature>
<comment type="catalytic activity">
    <reaction evidence="8 10">
        <text>(6R)-10-formyltetrahydrofolate + 5-amino-1-(5-phospho-beta-D-ribosyl)imidazole-4-carboxamide = 5-formamido-1-(5-phospho-D-ribosyl)imidazole-4-carboxamide + (6S)-5,6,7,8-tetrahydrofolate</text>
        <dbReference type="Rhea" id="RHEA:22192"/>
        <dbReference type="ChEBI" id="CHEBI:57453"/>
        <dbReference type="ChEBI" id="CHEBI:58467"/>
        <dbReference type="ChEBI" id="CHEBI:58475"/>
        <dbReference type="ChEBI" id="CHEBI:195366"/>
        <dbReference type="EC" id="2.1.2.3"/>
    </reaction>
</comment>
<dbReference type="GO" id="GO:0004643">
    <property type="term" value="F:phosphoribosylaminoimidazolecarboxamide formyltransferase activity"/>
    <property type="evidence" value="ECO:0007669"/>
    <property type="project" value="UniProtKB-UniRule"/>
</dbReference>